<dbReference type="AlphaFoldDB" id="A0A0D8LBD1"/>
<protein>
    <submittedName>
        <fullName evidence="2">Uncharacterized protein</fullName>
    </submittedName>
</protein>
<feature type="coiled-coil region" evidence="1">
    <location>
        <begin position="98"/>
        <end position="132"/>
    </location>
</feature>
<accession>A0A0D8LBD1</accession>
<keyword evidence="1" id="KW-0175">Coiled coil</keyword>
<gene>
    <name evidence="2" type="ORF">UA45_01395</name>
</gene>
<dbReference type="PATRIC" id="fig|582.24.peg.432"/>
<dbReference type="RefSeq" id="WP_045137628.1">
    <property type="nucleotide sequence ID" value="NZ_JAHTWE010000047.1"/>
</dbReference>
<evidence type="ECO:0000313" key="2">
    <source>
        <dbReference type="EMBL" id="KJF79142.1"/>
    </source>
</evidence>
<name>A0A0D8LBD1_MORMO</name>
<organism evidence="2 3">
    <name type="scientific">Morganella morganii</name>
    <name type="common">Proteus morganii</name>
    <dbReference type="NCBI Taxonomy" id="582"/>
    <lineage>
        <taxon>Bacteria</taxon>
        <taxon>Pseudomonadati</taxon>
        <taxon>Pseudomonadota</taxon>
        <taxon>Gammaproteobacteria</taxon>
        <taxon>Enterobacterales</taxon>
        <taxon>Morganellaceae</taxon>
        <taxon>Morganella</taxon>
    </lineage>
</organism>
<sequence>MTNKFEAIKKASKGEITIEMRPVYVVSGAARARLTERAALNKLASLITQREFHKDGRPTNEPDMLVKNENGDEVVRRGEPTASFMGFKDGVLISLLDSLRQEKEIAKLEKKYQAANEKSQLLLKELIAAQNK</sequence>
<evidence type="ECO:0000256" key="1">
    <source>
        <dbReference type="SAM" id="Coils"/>
    </source>
</evidence>
<evidence type="ECO:0000313" key="3">
    <source>
        <dbReference type="Proteomes" id="UP000032582"/>
    </source>
</evidence>
<reference evidence="2 3" key="1">
    <citation type="submission" date="2015-02" db="EMBL/GenBank/DDBJ databases">
        <title>Whole genome shotgun sequencing of cultured foodborne pathogen.</title>
        <authorList>
            <person name="Timme R."/>
            <person name="Allard M.W."/>
            <person name="Strain E."/>
            <person name="Evans P.S."/>
            <person name="Brown E."/>
        </authorList>
    </citation>
    <scope>NUCLEOTIDE SEQUENCE [LARGE SCALE GENOMIC DNA]</scope>
    <source>
        <strain evidence="2 3">GCSL-TSO-24</strain>
    </source>
</reference>
<proteinExistence type="predicted"/>
<comment type="caution">
    <text evidence="2">The sequence shown here is derived from an EMBL/GenBank/DDBJ whole genome shotgun (WGS) entry which is preliminary data.</text>
</comment>
<dbReference type="EMBL" id="JZSH01000006">
    <property type="protein sequence ID" value="KJF79142.1"/>
    <property type="molecule type" value="Genomic_DNA"/>
</dbReference>
<dbReference type="Proteomes" id="UP000032582">
    <property type="component" value="Unassembled WGS sequence"/>
</dbReference>